<dbReference type="PROSITE" id="PS51318">
    <property type="entry name" value="TAT"/>
    <property type="match status" value="1"/>
</dbReference>
<organism evidence="1">
    <name type="scientific">marine metagenome</name>
    <dbReference type="NCBI Taxonomy" id="408172"/>
    <lineage>
        <taxon>unclassified sequences</taxon>
        <taxon>metagenomes</taxon>
        <taxon>ecological metagenomes</taxon>
    </lineage>
</organism>
<protein>
    <recommendedName>
        <fullName evidence="2">Aminotransferase class V domain-containing protein</fullName>
    </recommendedName>
</protein>
<evidence type="ECO:0000313" key="1">
    <source>
        <dbReference type="EMBL" id="SVA00286.1"/>
    </source>
</evidence>
<gene>
    <name evidence="1" type="ORF">METZ01_LOCUS53140</name>
</gene>
<dbReference type="EMBL" id="UINC01002786">
    <property type="protein sequence ID" value="SVA00286.1"/>
    <property type="molecule type" value="Genomic_DNA"/>
</dbReference>
<reference evidence="1" key="1">
    <citation type="submission" date="2018-05" db="EMBL/GenBank/DDBJ databases">
        <authorList>
            <person name="Lanie J.A."/>
            <person name="Ng W.-L."/>
            <person name="Kazmierczak K.M."/>
            <person name="Andrzejewski T.M."/>
            <person name="Davidsen T.M."/>
            <person name="Wayne K.J."/>
            <person name="Tettelin H."/>
            <person name="Glass J.I."/>
            <person name="Rusch D."/>
            <person name="Podicherti R."/>
            <person name="Tsui H.-C.T."/>
            <person name="Winkler M.E."/>
        </authorList>
    </citation>
    <scope>NUCLEOTIDE SEQUENCE</scope>
</reference>
<name>A0A381S8C2_9ZZZZ</name>
<dbReference type="AlphaFoldDB" id="A0A381S8C2"/>
<dbReference type="InterPro" id="IPR015424">
    <property type="entry name" value="PyrdxlP-dep_Trfase"/>
</dbReference>
<dbReference type="InterPro" id="IPR015421">
    <property type="entry name" value="PyrdxlP-dep_Trfase_major"/>
</dbReference>
<dbReference type="Gene3D" id="3.90.1150.10">
    <property type="entry name" value="Aspartate Aminotransferase, domain 1"/>
    <property type="match status" value="1"/>
</dbReference>
<feature type="non-terminal residue" evidence="1">
    <location>
        <position position="127"/>
    </location>
</feature>
<dbReference type="InterPro" id="IPR015422">
    <property type="entry name" value="PyrdxlP-dep_Trfase_small"/>
</dbReference>
<proteinExistence type="predicted"/>
<sequence>MSHTASNGTKTMSRRDLITRAGGLAVAAVVPGAISGSKEPAWAGVAQEFFPRKDDFSIPEGITYLNGAYMHPMPNKVRDAVRDYNDRRGGFTTQTSADPDLDNRVKAEFASLINAKTTEISYIPNTT</sequence>
<dbReference type="SUPFAM" id="SSF53383">
    <property type="entry name" value="PLP-dependent transferases"/>
    <property type="match status" value="1"/>
</dbReference>
<accession>A0A381S8C2</accession>
<dbReference type="InterPro" id="IPR006311">
    <property type="entry name" value="TAT_signal"/>
</dbReference>
<dbReference type="Gene3D" id="3.40.640.10">
    <property type="entry name" value="Type I PLP-dependent aspartate aminotransferase-like (Major domain)"/>
    <property type="match status" value="1"/>
</dbReference>
<evidence type="ECO:0008006" key="2">
    <source>
        <dbReference type="Google" id="ProtNLM"/>
    </source>
</evidence>